<keyword evidence="7 8" id="KW-0472">Membrane</keyword>
<evidence type="ECO:0000256" key="7">
    <source>
        <dbReference type="ARBA" id="ARBA00023136"/>
    </source>
</evidence>
<keyword evidence="3" id="KW-0050">Antiport</keyword>
<evidence type="ECO:0000256" key="2">
    <source>
        <dbReference type="ARBA" id="ARBA00006228"/>
    </source>
</evidence>
<dbReference type="PANTHER" id="PTHR34584:SF1">
    <property type="entry name" value="NA(+)_H(+) ANTIPORTER SUBUNIT E1"/>
    <property type="match status" value="1"/>
</dbReference>
<dbReference type="EMBL" id="ACCL02000048">
    <property type="protein sequence ID" value="EET58130.1"/>
    <property type="molecule type" value="Genomic_DNA"/>
</dbReference>
<evidence type="ECO:0000256" key="5">
    <source>
        <dbReference type="ARBA" id="ARBA00022692"/>
    </source>
</evidence>
<keyword evidence="4" id="KW-1003">Cell membrane</keyword>
<keyword evidence="10" id="KW-1185">Reference proteome</keyword>
<dbReference type="InterPro" id="IPR002758">
    <property type="entry name" value="Cation_antiport_E"/>
</dbReference>
<gene>
    <name evidence="9" type="ORF">BRYFOR_09926</name>
</gene>
<dbReference type="STRING" id="168384.SAMN05660368_03267"/>
<protein>
    <submittedName>
        <fullName evidence="9">Monovalent cation/H+ antiporter subunit E</fullName>
    </submittedName>
</protein>
<comment type="subcellular location">
    <subcellularLocation>
        <location evidence="1">Cell membrane</location>
        <topology evidence="1">Multi-pass membrane protein</topology>
    </subcellularLocation>
</comment>
<feature type="transmembrane region" description="Helical" evidence="8">
    <location>
        <begin position="6"/>
        <end position="35"/>
    </location>
</feature>
<keyword evidence="6 8" id="KW-1133">Transmembrane helix</keyword>
<proteinExistence type="inferred from homology"/>
<evidence type="ECO:0000256" key="4">
    <source>
        <dbReference type="ARBA" id="ARBA00022475"/>
    </source>
</evidence>
<keyword evidence="3" id="KW-0813">Transport</keyword>
<dbReference type="OrthoDB" id="9800498at2"/>
<feature type="transmembrane region" description="Helical" evidence="8">
    <location>
        <begin position="56"/>
        <end position="79"/>
    </location>
</feature>
<reference evidence="9" key="1">
    <citation type="submission" date="2009-07" db="EMBL/GenBank/DDBJ databases">
        <authorList>
            <person name="Weinstock G."/>
            <person name="Sodergren E."/>
            <person name="Clifton S."/>
            <person name="Fulton L."/>
            <person name="Fulton B."/>
            <person name="Courtney L."/>
            <person name="Fronick C."/>
            <person name="Harrison M."/>
            <person name="Strong C."/>
            <person name="Farmer C."/>
            <person name="Delahaunty K."/>
            <person name="Markovic C."/>
            <person name="Hall O."/>
            <person name="Minx P."/>
            <person name="Tomlinson C."/>
            <person name="Mitreva M."/>
            <person name="Nelson J."/>
            <person name="Hou S."/>
            <person name="Wollam A."/>
            <person name="Pepin K.H."/>
            <person name="Johnson M."/>
            <person name="Bhonagiri V."/>
            <person name="Nash W.E."/>
            <person name="Warren W."/>
            <person name="Chinwalla A."/>
            <person name="Mardis E.R."/>
            <person name="Wilson R.K."/>
        </authorList>
    </citation>
    <scope>NUCLEOTIDE SEQUENCE [LARGE SCALE GENOMIC DNA]</scope>
    <source>
        <strain evidence="9">DSM 14469</strain>
    </source>
</reference>
<dbReference type="Pfam" id="PF01899">
    <property type="entry name" value="MNHE"/>
    <property type="match status" value="1"/>
</dbReference>
<evidence type="ECO:0000313" key="10">
    <source>
        <dbReference type="Proteomes" id="UP000005561"/>
    </source>
</evidence>
<evidence type="ECO:0000256" key="3">
    <source>
        <dbReference type="ARBA" id="ARBA00022449"/>
    </source>
</evidence>
<dbReference type="eggNOG" id="COG1863">
    <property type="taxonomic scope" value="Bacteria"/>
</dbReference>
<comment type="similarity">
    <text evidence="2">Belongs to the CPA3 antiporters (TC 2.A.63) subunit E family.</text>
</comment>
<sequence>MLLLFFLVWIIFNGAITAEILAFGVVIALFVFAFICKFMDYSIHKEIILYKKSVYFLWYVLTLIIEIVRANIAVIHLILSQREIAEPVMVTFRTSLRSRVARVILANSITLTPGTITVSLQGDRLVVHCLDKSLAEGMEDSVFVKMLEKLERTGE</sequence>
<evidence type="ECO:0000256" key="1">
    <source>
        <dbReference type="ARBA" id="ARBA00004651"/>
    </source>
</evidence>
<dbReference type="GO" id="GO:0008324">
    <property type="term" value="F:monoatomic cation transmembrane transporter activity"/>
    <property type="evidence" value="ECO:0007669"/>
    <property type="project" value="InterPro"/>
</dbReference>
<dbReference type="RefSeq" id="WP_006864676.1">
    <property type="nucleotide sequence ID" value="NZ_ACCL02000048.1"/>
</dbReference>
<organism evidence="9 10">
    <name type="scientific">Marvinbryantia formatexigens DSM 14469</name>
    <dbReference type="NCBI Taxonomy" id="478749"/>
    <lineage>
        <taxon>Bacteria</taxon>
        <taxon>Bacillati</taxon>
        <taxon>Bacillota</taxon>
        <taxon>Clostridia</taxon>
        <taxon>Lachnospirales</taxon>
        <taxon>Lachnospiraceae</taxon>
        <taxon>Marvinbryantia</taxon>
    </lineage>
</organism>
<evidence type="ECO:0000256" key="6">
    <source>
        <dbReference type="ARBA" id="ARBA00022989"/>
    </source>
</evidence>
<name>C6LMM5_9FIRM</name>
<dbReference type="Proteomes" id="UP000005561">
    <property type="component" value="Unassembled WGS sequence"/>
</dbReference>
<evidence type="ECO:0000256" key="8">
    <source>
        <dbReference type="SAM" id="Phobius"/>
    </source>
</evidence>
<dbReference type="GO" id="GO:0015297">
    <property type="term" value="F:antiporter activity"/>
    <property type="evidence" value="ECO:0007669"/>
    <property type="project" value="UniProtKB-KW"/>
</dbReference>
<dbReference type="AlphaFoldDB" id="C6LMM5"/>
<dbReference type="PANTHER" id="PTHR34584">
    <property type="entry name" value="NA(+)/H(+) ANTIPORTER SUBUNIT E1"/>
    <property type="match status" value="1"/>
</dbReference>
<dbReference type="GO" id="GO:0005886">
    <property type="term" value="C:plasma membrane"/>
    <property type="evidence" value="ECO:0007669"/>
    <property type="project" value="UniProtKB-SubCell"/>
</dbReference>
<accession>C6LMM5</accession>
<dbReference type="PIRSF" id="PIRSF019239">
    <property type="entry name" value="MrpE"/>
    <property type="match status" value="1"/>
</dbReference>
<evidence type="ECO:0000313" key="9">
    <source>
        <dbReference type="EMBL" id="EET58130.1"/>
    </source>
</evidence>
<comment type="caution">
    <text evidence="9">The sequence shown here is derived from an EMBL/GenBank/DDBJ whole genome shotgun (WGS) entry which is preliminary data.</text>
</comment>
<keyword evidence="5 8" id="KW-0812">Transmembrane</keyword>